<feature type="compositionally biased region" description="Polar residues" evidence="2">
    <location>
        <begin position="1306"/>
        <end position="1329"/>
    </location>
</feature>
<feature type="compositionally biased region" description="Basic and acidic residues" evidence="2">
    <location>
        <begin position="1179"/>
        <end position="1191"/>
    </location>
</feature>
<feature type="compositionally biased region" description="Polar residues" evidence="2">
    <location>
        <begin position="1045"/>
        <end position="1063"/>
    </location>
</feature>
<feature type="compositionally biased region" description="Polar residues" evidence="2">
    <location>
        <begin position="908"/>
        <end position="925"/>
    </location>
</feature>
<feature type="compositionally biased region" description="Basic and acidic residues" evidence="2">
    <location>
        <begin position="572"/>
        <end position="585"/>
    </location>
</feature>
<feature type="region of interest" description="Disordered" evidence="2">
    <location>
        <begin position="676"/>
        <end position="1382"/>
    </location>
</feature>
<feature type="region of interest" description="Disordered" evidence="2">
    <location>
        <begin position="1639"/>
        <end position="1668"/>
    </location>
</feature>
<feature type="compositionally biased region" description="Basic and acidic residues" evidence="2">
    <location>
        <begin position="1200"/>
        <end position="1248"/>
    </location>
</feature>
<feature type="region of interest" description="Disordered" evidence="2">
    <location>
        <begin position="46"/>
        <end position="82"/>
    </location>
</feature>
<protein>
    <submittedName>
        <fullName evidence="3">Uncharacterized protein</fullName>
    </submittedName>
</protein>
<feature type="compositionally biased region" description="Low complexity" evidence="2">
    <location>
        <begin position="497"/>
        <end position="506"/>
    </location>
</feature>
<evidence type="ECO:0000256" key="2">
    <source>
        <dbReference type="SAM" id="MobiDB-lite"/>
    </source>
</evidence>
<feature type="region of interest" description="Disordered" evidence="2">
    <location>
        <begin position="403"/>
        <end position="626"/>
    </location>
</feature>
<feature type="compositionally biased region" description="Basic and acidic residues" evidence="2">
    <location>
        <begin position="820"/>
        <end position="829"/>
    </location>
</feature>
<keyword evidence="1" id="KW-0175">Coiled coil</keyword>
<reference evidence="3" key="2">
    <citation type="journal article" date="2014" name="BMC Genomics">
        <title>A genomic perspective to assessing quality of mass-reared SIT flies used in Mediterranean fruit fly (Ceratitis capitata) eradication in California.</title>
        <authorList>
            <person name="Calla B."/>
            <person name="Hall B."/>
            <person name="Hou S."/>
            <person name="Geib S.M."/>
        </authorList>
    </citation>
    <scope>NUCLEOTIDE SEQUENCE</scope>
</reference>
<feature type="compositionally biased region" description="Basic and acidic residues" evidence="2">
    <location>
        <begin position="430"/>
        <end position="455"/>
    </location>
</feature>
<feature type="compositionally biased region" description="Low complexity" evidence="2">
    <location>
        <begin position="1083"/>
        <end position="1096"/>
    </location>
</feature>
<feature type="compositionally biased region" description="Polar residues" evidence="2">
    <location>
        <begin position="1169"/>
        <end position="1178"/>
    </location>
</feature>
<feature type="compositionally biased region" description="Basic and acidic residues" evidence="2">
    <location>
        <begin position="712"/>
        <end position="725"/>
    </location>
</feature>
<organism evidence="3">
    <name type="scientific">Ceratitis capitata</name>
    <name type="common">Mediterranean fruit fly</name>
    <name type="synonym">Tephritis capitata</name>
    <dbReference type="NCBI Taxonomy" id="7213"/>
    <lineage>
        <taxon>Eukaryota</taxon>
        <taxon>Metazoa</taxon>
        <taxon>Ecdysozoa</taxon>
        <taxon>Arthropoda</taxon>
        <taxon>Hexapoda</taxon>
        <taxon>Insecta</taxon>
        <taxon>Pterygota</taxon>
        <taxon>Neoptera</taxon>
        <taxon>Endopterygota</taxon>
        <taxon>Diptera</taxon>
        <taxon>Brachycera</taxon>
        <taxon>Muscomorpha</taxon>
        <taxon>Tephritoidea</taxon>
        <taxon>Tephritidae</taxon>
        <taxon>Ceratitis</taxon>
        <taxon>Ceratitis</taxon>
    </lineage>
</organism>
<feature type="compositionally biased region" description="Basic residues" evidence="2">
    <location>
        <begin position="413"/>
        <end position="429"/>
    </location>
</feature>
<name>W8B1P5_CERCA</name>
<feature type="compositionally biased region" description="Basic and acidic residues" evidence="2">
    <location>
        <begin position="594"/>
        <end position="623"/>
    </location>
</feature>
<sequence>MGFRYQDLKERGDSIELERRESFTTERSHNGYIKRKKTIVRERFPHPHAKEGSKHKQHSKRSAVQVTNRPAAESAHTTTETYVPSAGSGALVTTCRDKSHLERAVNRTSVQLKRLAHEIDNEIAKLKRERDKLMFRPRPHPLTRNAAIQNDLNVNDEPINKLKDFNHIVDNIEFTIEKFSSRHKFVCASPRYARDEQTSCRPRMRTIGLQKNTQRSTVEDGNIESLKAKLGTALHYSATNLANLKSKGLLDSVPPNCYAFDYGGTGDGQNALNVYHLQKGRCAGGCNQNDCNCQKICEHYNSVGNYNGMLCNKNTYVEKGLTPCNEYKYCRDEYHYNYPQQSNCVVPTTNQPCMPYSACVPTCPPCQPCIPWSPPCPTYAECQPDKPKIKVLYGRRATDLNTEDFFQPTGSSPKKHSASKHGSTRHSRNKERLTVDVPKDGRTSVEIERSGDRARSKTRRKKENEDKLRQRNSTRPRGVAADKTNEKRQSRERKAGDASASSGSDNSSEKRRQMKSKEKLLEITFTKERRHRPSSGSGDEGVPYVTQKPEREYSRETKRSMKQMTITAYKPCRPEDSEGKPDVDRKKQKRRKSIDRVGNDDQSDDDKTWDERLRQTEYPREQVDWQTGVPTITEVYDEYRVGDAWEGEEDAGTKQMTRRQYLGSYRELYHVPPQSNYDIMPVQRNTVRDIPPTSTRSPERGQRTRSPVGQGDRTRGFSQRERAENDIGLIAQPRTGRWQNDKPSRPYERPDSNIVPEGQARTRRDIPHSKQPDAFRTHALEERPRLDDRYGPAGKPPSDRRSARDYSRNVQPRQYGHTEFATRPHESYDHTQNGVYSPNEKPRSGEKYDSHGSPYKVAVPSTASRQGTTLSPDRTPPYTYDYAPNVDNKREEIYKPLGPSYKAADPGSATTTGKTHSPDRTSQSALEYAQDVKPRLEELYDVYSPTHANGKPTEPSTPRRTYSPDETARTARDSESDLKPTSVKKYGVYSPSRAANKPSAASTPKRTFSPDKIARTERDYDSEVKPATGEKYGAYSLSHGAVNPSAASTPSRTHSPHSLTTRTPRYYSPEVVPGSVEKYDNNSTSREVVESSAVSVPDRTFSPHETPGAARGYTSEDKHKSGERYTPSDAKPSSKSKPEETPDEPSVVSTDGRLLPPKDAHRFKREYTGNKTYDLQTTDEPKALHETDRNAPSHIPTSLAREDEKRQIQTPDRERVPKYEVENSGEKVRKDYQQASDREVKSREDLKDIKKRTGAVIPYERTGVSAADTSKKMDVEKTERKYADDTSYRGEERQDRTPDYAPATYGRQSSPILKTIAIDTSRTATSLPTDYSRGGESPDSQNARTGSEQKFKSAPEVPEIQIEDTDESGRSAPSERREIPMVGLPERAKFAIKGEMVLEPEQLGSPKYKISSQYESNIEDIGKIRETDGRTESRDKKNGAGARTRKTEGDRTYVDPAKADNYGGTHLASSGGRATSPLSPFPSLETPKIYMRPRQPCTDYGTACLPPIENDCPKKNSSRQNCVKNAGDLYMCQSQCDSTPQTACKCLCQRPSGSKVPYEKLGDQYTHSPVRQLAANSHLAVALQPEAATGNFIPSPQQSLCKSCTCFRTTGTQYSATILEQREDNCATQCVPLPKDCSETPIDEAERSPPPSARLCDSPNFQPASSTPQFAKGNYEFLCEEDNEEYEGKVNLNQDQWCGRVEITNMEKTQIFIAQKQGEQMQKSSFKGKDDKSIFLPWQQEQKFIPGQPLGSCNMSSWQDLPNGALLTKQRRFQNSIERRTPRFNATMPPHQEMPEEEERCEEEILHYKPQPRVKFMEQQAQQYRDCAPSPYTLNEESNFEDSRGRSSFICSEDYQQIPEFTGCPCMFKTYLNMVTLYYPECRIQITEDCNEFGVNDEFNE</sequence>
<feature type="compositionally biased region" description="Basic and acidic residues" evidence="2">
    <location>
        <begin position="1423"/>
        <end position="1438"/>
    </location>
</feature>
<feature type="compositionally biased region" description="Basic and acidic residues" evidence="2">
    <location>
        <begin position="507"/>
        <end position="527"/>
    </location>
</feature>
<feature type="region of interest" description="Disordered" evidence="2">
    <location>
        <begin position="1423"/>
        <end position="1487"/>
    </location>
</feature>
<feature type="compositionally biased region" description="Basic and acidic residues" evidence="2">
    <location>
        <begin position="739"/>
        <end position="751"/>
    </location>
</feature>
<feature type="compositionally biased region" description="Basic and acidic residues" evidence="2">
    <location>
        <begin position="548"/>
        <end position="559"/>
    </location>
</feature>
<feature type="compositionally biased region" description="Basic and acidic residues" evidence="2">
    <location>
        <begin position="1114"/>
        <end position="1123"/>
    </location>
</feature>
<proteinExistence type="evidence at transcript level"/>
<feature type="compositionally biased region" description="Basic and acidic residues" evidence="2">
    <location>
        <begin position="1367"/>
        <end position="1379"/>
    </location>
</feature>
<feature type="compositionally biased region" description="Basic and acidic residues" evidence="2">
    <location>
        <begin position="1008"/>
        <end position="1024"/>
    </location>
</feature>
<feature type="compositionally biased region" description="Basic and acidic residues" evidence="2">
    <location>
        <begin position="1269"/>
        <end position="1298"/>
    </location>
</feature>
<reference evidence="3" key="1">
    <citation type="submission" date="2013-07" db="EMBL/GenBank/DDBJ databases">
        <authorList>
            <person name="Geib S."/>
        </authorList>
    </citation>
    <scope>NUCLEOTIDE SEQUENCE</scope>
</reference>
<evidence type="ECO:0000313" key="3">
    <source>
        <dbReference type="EMBL" id="JAB87181.1"/>
    </source>
</evidence>
<feature type="compositionally biased region" description="Polar residues" evidence="2">
    <location>
        <begin position="861"/>
        <end position="872"/>
    </location>
</feature>
<evidence type="ECO:0000256" key="1">
    <source>
        <dbReference type="SAM" id="Coils"/>
    </source>
</evidence>
<feature type="compositionally biased region" description="Basic and acidic residues" evidence="2">
    <location>
        <begin position="483"/>
        <end position="496"/>
    </location>
</feature>
<dbReference type="OrthoDB" id="8070305at2759"/>
<feature type="compositionally biased region" description="Basic and acidic residues" evidence="2">
    <location>
        <begin position="840"/>
        <end position="850"/>
    </location>
</feature>
<feature type="compositionally biased region" description="Basic and acidic residues" evidence="2">
    <location>
        <begin position="760"/>
        <end position="790"/>
    </location>
</feature>
<accession>W8B1P5</accession>
<feature type="compositionally biased region" description="Basic and acidic residues" evidence="2">
    <location>
        <begin position="962"/>
        <end position="978"/>
    </location>
</feature>
<feature type="coiled-coil region" evidence="1">
    <location>
        <begin position="109"/>
        <end position="136"/>
    </location>
</feature>
<feature type="compositionally biased region" description="Basic and acidic residues" evidence="2">
    <location>
        <begin position="1156"/>
        <end position="1168"/>
    </location>
</feature>
<feature type="compositionally biased region" description="Basic and acidic residues" evidence="2">
    <location>
        <begin position="797"/>
        <end position="807"/>
    </location>
</feature>
<dbReference type="EMBL" id="GAMC01019374">
    <property type="protein sequence ID" value="JAB87181.1"/>
    <property type="molecule type" value="mRNA"/>
</dbReference>
<feature type="compositionally biased region" description="Polar residues" evidence="2">
    <location>
        <begin position="1659"/>
        <end position="1668"/>
    </location>
</feature>